<evidence type="ECO:0000256" key="2">
    <source>
        <dbReference type="RuleBase" id="RU000672"/>
    </source>
</evidence>
<keyword evidence="2" id="KW-0479">Metal-binding</keyword>
<organism evidence="6 7">
    <name type="scientific">Streptosporangium album</name>
    <dbReference type="NCBI Taxonomy" id="47479"/>
    <lineage>
        <taxon>Bacteria</taxon>
        <taxon>Bacillati</taxon>
        <taxon>Actinomycetota</taxon>
        <taxon>Actinomycetes</taxon>
        <taxon>Streptosporangiales</taxon>
        <taxon>Streptosporangiaceae</taxon>
        <taxon>Streptosporangium</taxon>
    </lineage>
</organism>
<dbReference type="InterPro" id="IPR015798">
    <property type="entry name" value="Cu_amine_oxidase_C"/>
</dbReference>
<feature type="signal peptide" evidence="4">
    <location>
        <begin position="1"/>
        <end position="30"/>
    </location>
</feature>
<comment type="similarity">
    <text evidence="2">Belongs to the copper/topaquinone oxidase family.</text>
</comment>
<evidence type="ECO:0000256" key="3">
    <source>
        <dbReference type="SAM" id="MobiDB-lite"/>
    </source>
</evidence>
<dbReference type="InterPro" id="IPR000269">
    <property type="entry name" value="Cu_amine_oxidase"/>
</dbReference>
<dbReference type="GO" id="GO:0005507">
    <property type="term" value="F:copper ion binding"/>
    <property type="evidence" value="ECO:0007669"/>
    <property type="project" value="InterPro"/>
</dbReference>
<dbReference type="InterPro" id="IPR036460">
    <property type="entry name" value="Cu_amine_oxidase_C_sf"/>
</dbReference>
<protein>
    <recommendedName>
        <fullName evidence="2">Amine oxidase</fullName>
        <ecNumber evidence="2">1.4.3.-</ecNumber>
    </recommendedName>
</protein>
<comment type="caution">
    <text evidence="6">The sequence shown here is derived from an EMBL/GenBank/DDBJ whole genome shotgun (WGS) entry which is preliminary data.</text>
</comment>
<feature type="domain" description="Copper amine oxidase catalytic" evidence="5">
    <location>
        <begin position="102"/>
        <end position="437"/>
    </location>
</feature>
<keyword evidence="2" id="KW-0186">Copper</keyword>
<dbReference type="PANTHER" id="PTHR10638">
    <property type="entry name" value="COPPER AMINE OXIDASE"/>
    <property type="match status" value="1"/>
</dbReference>
<dbReference type="EC" id="1.4.3.-" evidence="2"/>
<gene>
    <name evidence="6" type="ORF">FHR32_001500</name>
</gene>
<feature type="compositionally biased region" description="Low complexity" evidence="3">
    <location>
        <begin position="39"/>
        <end position="53"/>
    </location>
</feature>
<comment type="PTM">
    <text evidence="1 2">Topaquinone (TPQ) is generated by copper-dependent autoxidation of a specific tyrosyl residue.</text>
</comment>
<evidence type="ECO:0000313" key="7">
    <source>
        <dbReference type="Proteomes" id="UP000534286"/>
    </source>
</evidence>
<dbReference type="Gene3D" id="2.70.98.20">
    <property type="entry name" value="Copper amine oxidase, catalytic domain"/>
    <property type="match status" value="1"/>
</dbReference>
<dbReference type="EMBL" id="JACHJU010000001">
    <property type="protein sequence ID" value="MBB4937195.1"/>
    <property type="molecule type" value="Genomic_DNA"/>
</dbReference>
<feature type="modified residue" description="2',4',5'-topaquinone" evidence="1">
    <location>
        <position position="220"/>
    </location>
</feature>
<sequence>MTVFLRLALSFSLLSLSLSPLVGAPAAAHATPAAHPLPAAPGQALAPASAARPLPVPPAPTAPARGAVSTPTAPAQAAAPTQAPQPPCSAPYLVDTALPNGARWQLCWEMRTIEGLTLTKVVYTPRGNRPVSVLRSAALAQIHVPYDSGNPRYHDIGALGQSAIPLQAADCPGGERRGQYVCVTTRARGHAYLKSGYDGPNRSAQGRDLVVFAAFQVGWYTYLVEWAFSDDGAITPRVGATGSLAGTTTTPEHGWPIGVGSTSFEESHSHNIFWRLDFDIQGKAGDVVEQYDFAGSGTAKRSLKRTAFTTETKAVNSRMRWWRVLDKGVRNADGHPASWEINNSDSAEYRGPAGEAFTRADLYVTQYRPCERLATVNPSPGCATSVDRYVNGERLTDPVLWVNVGFHHVARDEDADPMPTHWQGFRITPRDITAKNPH</sequence>
<keyword evidence="7" id="KW-1185">Reference proteome</keyword>
<evidence type="ECO:0000256" key="4">
    <source>
        <dbReference type="SAM" id="SignalP"/>
    </source>
</evidence>
<dbReference type="SUPFAM" id="SSF49998">
    <property type="entry name" value="Amine oxidase catalytic domain"/>
    <property type="match status" value="1"/>
</dbReference>
<feature type="chain" id="PRO_5039226628" description="Amine oxidase" evidence="4">
    <location>
        <begin position="31"/>
        <end position="438"/>
    </location>
</feature>
<keyword evidence="2 6" id="KW-0560">Oxidoreductase</keyword>
<evidence type="ECO:0000256" key="1">
    <source>
        <dbReference type="PIRSR" id="PIRSR600269-51"/>
    </source>
</evidence>
<feature type="compositionally biased region" description="Low complexity" evidence="3">
    <location>
        <begin position="62"/>
        <end position="82"/>
    </location>
</feature>
<evidence type="ECO:0000313" key="6">
    <source>
        <dbReference type="EMBL" id="MBB4937195.1"/>
    </source>
</evidence>
<dbReference type="Proteomes" id="UP000534286">
    <property type="component" value="Unassembled WGS sequence"/>
</dbReference>
<dbReference type="GO" id="GO:0048038">
    <property type="term" value="F:quinone binding"/>
    <property type="evidence" value="ECO:0007669"/>
    <property type="project" value="InterPro"/>
</dbReference>
<feature type="region of interest" description="Disordered" evidence="3">
    <location>
        <begin position="39"/>
        <end position="87"/>
    </location>
</feature>
<evidence type="ECO:0000259" key="5">
    <source>
        <dbReference type="Pfam" id="PF01179"/>
    </source>
</evidence>
<keyword evidence="4" id="KW-0732">Signal</keyword>
<dbReference type="GO" id="GO:0009308">
    <property type="term" value="P:amine metabolic process"/>
    <property type="evidence" value="ECO:0007669"/>
    <property type="project" value="UniProtKB-UniRule"/>
</dbReference>
<dbReference type="Pfam" id="PF01179">
    <property type="entry name" value="Cu_amine_oxid"/>
    <property type="match status" value="1"/>
</dbReference>
<keyword evidence="1 2" id="KW-0801">TPQ</keyword>
<dbReference type="AlphaFoldDB" id="A0A7W7RS92"/>
<name>A0A7W7RS92_9ACTN</name>
<dbReference type="RefSeq" id="WP_312882118.1">
    <property type="nucleotide sequence ID" value="NZ_BAABEK010000020.1"/>
</dbReference>
<proteinExistence type="inferred from homology"/>
<reference evidence="6 7" key="1">
    <citation type="submission" date="2020-08" db="EMBL/GenBank/DDBJ databases">
        <title>Sequencing the genomes of 1000 actinobacteria strains.</title>
        <authorList>
            <person name="Klenk H.-P."/>
        </authorList>
    </citation>
    <scope>NUCLEOTIDE SEQUENCE [LARGE SCALE GENOMIC DNA]</scope>
    <source>
        <strain evidence="6 7">DSM 43023</strain>
    </source>
</reference>
<dbReference type="GO" id="GO:0008131">
    <property type="term" value="F:primary methylamine oxidase activity"/>
    <property type="evidence" value="ECO:0007669"/>
    <property type="project" value="InterPro"/>
</dbReference>
<accession>A0A7W7RS92</accession>
<comment type="cofactor">
    <cofactor evidence="2">
        <name>Cu cation</name>
        <dbReference type="ChEBI" id="CHEBI:23378"/>
    </cofactor>
    <text evidence="2">Contains 1 topaquinone per subunit.</text>
</comment>